<dbReference type="EMBL" id="BLRX01000661">
    <property type="protein sequence ID" value="GFP26509.1"/>
    <property type="molecule type" value="Genomic_DNA"/>
</dbReference>
<reference evidence="2 3" key="1">
    <citation type="journal article" date="2020" name="Front. Microbiol.">
        <title>Single-cell genomics of novel Actinobacteria with the Wood-Ljungdahl pathway discovered in a serpentinizing system.</title>
        <authorList>
            <person name="Merino N."/>
            <person name="Kawai M."/>
            <person name="Boyd E.S."/>
            <person name="Colman D.R."/>
            <person name="McGlynn S.E."/>
            <person name="Nealson K.H."/>
            <person name="Kurokawa K."/>
            <person name="Hongoh Y."/>
        </authorList>
    </citation>
    <scope>NUCLEOTIDE SEQUENCE [LARGE SCALE GENOMIC DNA]</scope>
    <source>
        <strain evidence="2 3">S25</strain>
    </source>
</reference>
<dbReference type="Proteomes" id="UP000543224">
    <property type="component" value="Unassembled WGS sequence"/>
</dbReference>
<dbReference type="InterPro" id="IPR047951">
    <property type="entry name" value="Transpos_ISL3"/>
</dbReference>
<evidence type="ECO:0000313" key="3">
    <source>
        <dbReference type="Proteomes" id="UP000543224"/>
    </source>
</evidence>
<dbReference type="InterPro" id="IPR002560">
    <property type="entry name" value="Transposase_DDE"/>
</dbReference>
<gene>
    <name evidence="2" type="ORF">HKBW3S25_02004</name>
</gene>
<dbReference type="PANTHER" id="PTHR33498:SF1">
    <property type="entry name" value="TRANSPOSASE FOR INSERTION SEQUENCE ELEMENT IS1557"/>
    <property type="match status" value="1"/>
</dbReference>
<dbReference type="PANTHER" id="PTHR33498">
    <property type="entry name" value="TRANSPOSASE FOR INSERTION SEQUENCE ELEMENT IS1557"/>
    <property type="match status" value="1"/>
</dbReference>
<name>A0A6V8P1V1_9ACTN</name>
<comment type="caution">
    <text evidence="2">The sequence shown here is derived from an EMBL/GenBank/DDBJ whole genome shotgun (WGS) entry which is preliminary data.</text>
</comment>
<evidence type="ECO:0000313" key="2">
    <source>
        <dbReference type="EMBL" id="GFP26509.1"/>
    </source>
</evidence>
<protein>
    <recommendedName>
        <fullName evidence="1">Transposase IS204/IS1001/IS1096/IS1165 DDE domain-containing protein</fullName>
    </recommendedName>
</protein>
<sequence length="176" mass="20405">VLGDDEISVGHGHNYWHLISSLEGANGPEMLYVGEGRKEEDLKPFWRCFGKERAKKITHGVMEMANGFIRSFRSHCPSIKIIYDKFHVMRHLLNALNEVRKAEFRRSGKKMKGLLCGKKFILLKRMSNLRGDARKALKGLLSVNRRIYKAHLLKEIFGQLWSYRFKGAAVRFWDIG</sequence>
<feature type="non-terminal residue" evidence="2">
    <location>
        <position position="176"/>
    </location>
</feature>
<dbReference type="Pfam" id="PF01610">
    <property type="entry name" value="DDE_Tnp_ISL3"/>
    <property type="match status" value="1"/>
</dbReference>
<proteinExistence type="predicted"/>
<feature type="non-terminal residue" evidence="2">
    <location>
        <position position="1"/>
    </location>
</feature>
<organism evidence="2 3">
    <name type="scientific">Candidatus Hakubella thermalkaliphila</name>
    <dbReference type="NCBI Taxonomy" id="2754717"/>
    <lineage>
        <taxon>Bacteria</taxon>
        <taxon>Bacillati</taxon>
        <taxon>Actinomycetota</taxon>
        <taxon>Actinomycetota incertae sedis</taxon>
        <taxon>Candidatus Hakubellales</taxon>
        <taxon>Candidatus Hakubellaceae</taxon>
        <taxon>Candidatus Hakubella</taxon>
    </lineage>
</organism>
<dbReference type="AlphaFoldDB" id="A0A6V8P1V1"/>
<evidence type="ECO:0000259" key="1">
    <source>
        <dbReference type="Pfam" id="PF01610"/>
    </source>
</evidence>
<accession>A0A6V8P1V1</accession>
<feature type="domain" description="Transposase IS204/IS1001/IS1096/IS1165 DDE" evidence="1">
    <location>
        <begin position="3"/>
        <end position="172"/>
    </location>
</feature>